<protein>
    <recommendedName>
        <fullName evidence="3">histidine kinase</fullName>
        <ecNumber evidence="3">2.7.13.3</ecNumber>
    </recommendedName>
</protein>
<reference evidence="16" key="1">
    <citation type="submission" date="2021-03" db="EMBL/GenBank/DDBJ databases">
        <title>novel species isolated from a fishpond in China.</title>
        <authorList>
            <person name="Lu H."/>
            <person name="Cai Z."/>
        </authorList>
    </citation>
    <scope>NUCLEOTIDE SEQUENCE</scope>
    <source>
        <strain evidence="16">JCM 30855</strain>
    </source>
</reference>
<dbReference type="PANTHER" id="PTHR45436:SF14">
    <property type="entry name" value="SENSOR PROTEIN QSEC"/>
    <property type="match status" value="1"/>
</dbReference>
<evidence type="ECO:0000259" key="15">
    <source>
        <dbReference type="PROSITE" id="PS50885"/>
    </source>
</evidence>
<keyword evidence="9" id="KW-0067">ATP-binding</keyword>
<keyword evidence="10 13" id="KW-1133">Transmembrane helix</keyword>
<evidence type="ECO:0000313" key="16">
    <source>
        <dbReference type="EMBL" id="MBN7826839.1"/>
    </source>
</evidence>
<dbReference type="EC" id="2.7.13.3" evidence="3"/>
<dbReference type="GO" id="GO:0005524">
    <property type="term" value="F:ATP binding"/>
    <property type="evidence" value="ECO:0007669"/>
    <property type="project" value="UniProtKB-KW"/>
</dbReference>
<dbReference type="InterPro" id="IPR003660">
    <property type="entry name" value="HAMP_dom"/>
</dbReference>
<keyword evidence="17" id="KW-1185">Reference proteome</keyword>
<evidence type="ECO:0000256" key="5">
    <source>
        <dbReference type="ARBA" id="ARBA00022679"/>
    </source>
</evidence>
<evidence type="ECO:0000256" key="7">
    <source>
        <dbReference type="ARBA" id="ARBA00022741"/>
    </source>
</evidence>
<proteinExistence type="predicted"/>
<dbReference type="SUPFAM" id="SSF47384">
    <property type="entry name" value="Homodimeric domain of signal transducing histidine kinase"/>
    <property type="match status" value="1"/>
</dbReference>
<dbReference type="PROSITE" id="PS50109">
    <property type="entry name" value="HIS_KIN"/>
    <property type="match status" value="1"/>
</dbReference>
<evidence type="ECO:0000256" key="8">
    <source>
        <dbReference type="ARBA" id="ARBA00022777"/>
    </source>
</evidence>
<dbReference type="PROSITE" id="PS50885">
    <property type="entry name" value="HAMP"/>
    <property type="match status" value="1"/>
</dbReference>
<dbReference type="InterPro" id="IPR005467">
    <property type="entry name" value="His_kinase_dom"/>
</dbReference>
<dbReference type="GO" id="GO:0005886">
    <property type="term" value="C:plasma membrane"/>
    <property type="evidence" value="ECO:0007669"/>
    <property type="project" value="TreeGrafter"/>
</dbReference>
<dbReference type="EMBL" id="JAFKCV010000011">
    <property type="protein sequence ID" value="MBN7826839.1"/>
    <property type="molecule type" value="Genomic_DNA"/>
</dbReference>
<comment type="subcellular location">
    <subcellularLocation>
        <location evidence="2">Membrane</location>
        <topology evidence="2">Multi-pass membrane protein</topology>
    </subcellularLocation>
</comment>
<dbReference type="PRINTS" id="PR00344">
    <property type="entry name" value="BCTRLSENSOR"/>
</dbReference>
<keyword evidence="8 16" id="KW-0418">Kinase</keyword>
<evidence type="ECO:0000256" key="13">
    <source>
        <dbReference type="SAM" id="Phobius"/>
    </source>
</evidence>
<dbReference type="Proteomes" id="UP000664654">
    <property type="component" value="Unassembled WGS sequence"/>
</dbReference>
<feature type="domain" description="HAMP" evidence="15">
    <location>
        <begin position="161"/>
        <end position="213"/>
    </location>
</feature>
<dbReference type="SMART" id="SM00388">
    <property type="entry name" value="HisKA"/>
    <property type="match status" value="1"/>
</dbReference>
<keyword evidence="7" id="KW-0547">Nucleotide-binding</keyword>
<evidence type="ECO:0000256" key="9">
    <source>
        <dbReference type="ARBA" id="ARBA00022840"/>
    </source>
</evidence>
<dbReference type="InterPro" id="IPR004358">
    <property type="entry name" value="Sig_transdc_His_kin-like_C"/>
</dbReference>
<dbReference type="CDD" id="cd00082">
    <property type="entry name" value="HisKA"/>
    <property type="match status" value="1"/>
</dbReference>
<evidence type="ECO:0000256" key="12">
    <source>
        <dbReference type="ARBA" id="ARBA00023136"/>
    </source>
</evidence>
<dbReference type="GO" id="GO:0000155">
    <property type="term" value="F:phosphorelay sensor kinase activity"/>
    <property type="evidence" value="ECO:0007669"/>
    <property type="project" value="InterPro"/>
</dbReference>
<dbReference type="RefSeq" id="WP_206574953.1">
    <property type="nucleotide sequence ID" value="NZ_JAFKCV010000011.1"/>
</dbReference>
<dbReference type="SUPFAM" id="SSF55874">
    <property type="entry name" value="ATPase domain of HSP90 chaperone/DNA topoisomerase II/histidine kinase"/>
    <property type="match status" value="1"/>
</dbReference>
<keyword evidence="5" id="KW-0808">Transferase</keyword>
<dbReference type="Pfam" id="PF00512">
    <property type="entry name" value="HisKA"/>
    <property type="match status" value="1"/>
</dbReference>
<dbReference type="InterPro" id="IPR003594">
    <property type="entry name" value="HATPase_dom"/>
</dbReference>
<dbReference type="PANTHER" id="PTHR45436">
    <property type="entry name" value="SENSOR HISTIDINE KINASE YKOH"/>
    <property type="match status" value="1"/>
</dbReference>
<dbReference type="Gene3D" id="3.30.565.10">
    <property type="entry name" value="Histidine kinase-like ATPase, C-terminal domain"/>
    <property type="match status" value="1"/>
</dbReference>
<organism evidence="16 17">
    <name type="scientific">Bowmanella dokdonensis</name>
    <dbReference type="NCBI Taxonomy" id="751969"/>
    <lineage>
        <taxon>Bacteria</taxon>
        <taxon>Pseudomonadati</taxon>
        <taxon>Pseudomonadota</taxon>
        <taxon>Gammaproteobacteria</taxon>
        <taxon>Alteromonadales</taxon>
        <taxon>Alteromonadaceae</taxon>
        <taxon>Bowmanella</taxon>
    </lineage>
</organism>
<evidence type="ECO:0000256" key="3">
    <source>
        <dbReference type="ARBA" id="ARBA00012438"/>
    </source>
</evidence>
<dbReference type="CDD" id="cd00075">
    <property type="entry name" value="HATPase"/>
    <property type="match status" value="1"/>
</dbReference>
<evidence type="ECO:0000256" key="1">
    <source>
        <dbReference type="ARBA" id="ARBA00000085"/>
    </source>
</evidence>
<name>A0A939DQE1_9ALTE</name>
<dbReference type="InterPro" id="IPR050428">
    <property type="entry name" value="TCS_sensor_his_kinase"/>
</dbReference>
<comment type="caution">
    <text evidence="16">The sequence shown here is derived from an EMBL/GenBank/DDBJ whole genome shotgun (WGS) entry which is preliminary data.</text>
</comment>
<evidence type="ECO:0000256" key="10">
    <source>
        <dbReference type="ARBA" id="ARBA00022989"/>
    </source>
</evidence>
<accession>A0A939DQE1</accession>
<evidence type="ECO:0000256" key="11">
    <source>
        <dbReference type="ARBA" id="ARBA00023012"/>
    </source>
</evidence>
<evidence type="ECO:0000259" key="14">
    <source>
        <dbReference type="PROSITE" id="PS50109"/>
    </source>
</evidence>
<sequence>MSSIRRYLVLMLLSVMTLVIFFAATKGYRSSMERATSLFDVQLLSLADTLHTLPLSKQPEAPGPAGELVFQIWQQDRLLLSSTDEAVEPIAPLVEGFAEENFAGQRWRTLARYYSSDNRWLLVAQPLSLRYELAEELILVAVQPLIWSLPILALLISLAVKQGLRPLARLSQALRQKKADDMQSILLTHTPAELEPVVSTINRLLERLDKAFQRERRFASDAAHELRTPLSVLKINAHNLALELGKDSTNMQLLQEGVERMSHVVDQILLLNRTSPDSFSVKFQSLDLAEVCRRTIASLYPQIAARQQQIELKGDLCTLQGEEFSLTILLQNLISNASKYSPPGASICVSVWTERSQVCLTVEDSGPGLADSEYERVFERFYRAGGDRHQSGVSGCGLGLSIVRHIVDLYGGTVRLSRSERLGGLKASLTFPSSQVQAHG</sequence>
<dbReference type="InterPro" id="IPR003661">
    <property type="entry name" value="HisK_dim/P_dom"/>
</dbReference>
<evidence type="ECO:0000256" key="4">
    <source>
        <dbReference type="ARBA" id="ARBA00022553"/>
    </source>
</evidence>
<gene>
    <name evidence="16" type="ORF">J0A66_16505</name>
</gene>
<feature type="domain" description="Histidine kinase" evidence="14">
    <location>
        <begin position="221"/>
        <end position="435"/>
    </location>
</feature>
<dbReference type="Pfam" id="PF02518">
    <property type="entry name" value="HATPase_c"/>
    <property type="match status" value="1"/>
</dbReference>
<dbReference type="InterPro" id="IPR036097">
    <property type="entry name" value="HisK_dim/P_sf"/>
</dbReference>
<evidence type="ECO:0000256" key="6">
    <source>
        <dbReference type="ARBA" id="ARBA00022692"/>
    </source>
</evidence>
<dbReference type="Gene3D" id="1.10.287.130">
    <property type="match status" value="1"/>
</dbReference>
<keyword evidence="12 13" id="KW-0472">Membrane</keyword>
<dbReference type="AlphaFoldDB" id="A0A939DQE1"/>
<keyword evidence="11" id="KW-0902">Two-component regulatory system</keyword>
<comment type="catalytic activity">
    <reaction evidence="1">
        <text>ATP + protein L-histidine = ADP + protein N-phospho-L-histidine.</text>
        <dbReference type="EC" id="2.7.13.3"/>
    </reaction>
</comment>
<dbReference type="SMART" id="SM00387">
    <property type="entry name" value="HATPase_c"/>
    <property type="match status" value="1"/>
</dbReference>
<keyword evidence="4" id="KW-0597">Phosphoprotein</keyword>
<evidence type="ECO:0000256" key="2">
    <source>
        <dbReference type="ARBA" id="ARBA00004141"/>
    </source>
</evidence>
<keyword evidence="6 13" id="KW-0812">Transmembrane</keyword>
<feature type="transmembrane region" description="Helical" evidence="13">
    <location>
        <begin position="7"/>
        <end position="24"/>
    </location>
</feature>
<dbReference type="InterPro" id="IPR036890">
    <property type="entry name" value="HATPase_C_sf"/>
</dbReference>
<evidence type="ECO:0000313" key="17">
    <source>
        <dbReference type="Proteomes" id="UP000664654"/>
    </source>
</evidence>